<accession>A0A2K9P075</accession>
<organism evidence="1 2">
    <name type="scientific">Monoglobus pectinilyticus</name>
    <dbReference type="NCBI Taxonomy" id="1981510"/>
    <lineage>
        <taxon>Bacteria</taxon>
        <taxon>Bacillati</taxon>
        <taxon>Bacillota</taxon>
        <taxon>Clostridia</taxon>
        <taxon>Monoglobales</taxon>
        <taxon>Monoglobaceae</taxon>
        <taxon>Monoglobus</taxon>
    </lineage>
</organism>
<evidence type="ECO:0000313" key="1">
    <source>
        <dbReference type="EMBL" id="AUO18677.1"/>
    </source>
</evidence>
<dbReference type="AlphaFoldDB" id="A0A2K9P075"/>
<proteinExistence type="predicted"/>
<protein>
    <submittedName>
        <fullName evidence="1">Uncharacterized protein</fullName>
    </submittedName>
</protein>
<dbReference type="KEGG" id="mpec:B9O19_00494"/>
<sequence>MTLKLKFRVLTDWNDELKTILDLVEKIKERHPNDQLFIEVTFEN</sequence>
<name>A0A2K9P075_9FIRM</name>
<gene>
    <name evidence="1" type="ORF">B9O19_00494</name>
</gene>
<keyword evidence="2" id="KW-1185">Reference proteome</keyword>
<evidence type="ECO:0000313" key="2">
    <source>
        <dbReference type="Proteomes" id="UP000235589"/>
    </source>
</evidence>
<dbReference type="RefSeq" id="WP_281254332.1">
    <property type="nucleotide sequence ID" value="NZ_CP020991.1"/>
</dbReference>
<reference evidence="1 2" key="1">
    <citation type="submission" date="2017-04" db="EMBL/GenBank/DDBJ databases">
        <title>Monoglobus pectinilyticus 14 draft genome.</title>
        <authorList>
            <person name="Kim C."/>
            <person name="Rosendale D.I."/>
            <person name="Kelly W.J."/>
            <person name="Tannock G.W."/>
            <person name="Patchett M.L."/>
            <person name="Jordens J.Z."/>
        </authorList>
    </citation>
    <scope>NUCLEOTIDE SEQUENCE [LARGE SCALE GENOMIC DNA]</scope>
    <source>
        <strain evidence="1 2">14</strain>
    </source>
</reference>
<dbReference type="Proteomes" id="UP000235589">
    <property type="component" value="Chromosome"/>
</dbReference>
<dbReference type="GeneID" id="98063741"/>
<dbReference type="EMBL" id="CP020991">
    <property type="protein sequence ID" value="AUO18677.1"/>
    <property type="molecule type" value="Genomic_DNA"/>
</dbReference>